<proteinExistence type="predicted"/>
<gene>
    <name evidence="1" type="ORF">MTBBW1_90032</name>
</gene>
<protein>
    <submittedName>
        <fullName evidence="1">Uncharacterized protein</fullName>
    </submittedName>
</protein>
<evidence type="ECO:0000313" key="1">
    <source>
        <dbReference type="EMBL" id="SLM33130.1"/>
    </source>
</evidence>
<keyword evidence="2" id="KW-1185">Reference proteome</keyword>
<dbReference type="RefSeq" id="WP_080798715.1">
    <property type="nucleotide sequence ID" value="NZ_LT828540.1"/>
</dbReference>
<evidence type="ECO:0000313" key="2">
    <source>
        <dbReference type="Proteomes" id="UP000191931"/>
    </source>
</evidence>
<organism evidence="1 2">
    <name type="scientific">Desulfamplus magnetovallimortis</name>
    <dbReference type="NCBI Taxonomy" id="1246637"/>
    <lineage>
        <taxon>Bacteria</taxon>
        <taxon>Pseudomonadati</taxon>
        <taxon>Thermodesulfobacteriota</taxon>
        <taxon>Desulfobacteria</taxon>
        <taxon>Desulfobacterales</taxon>
        <taxon>Desulfobacteraceae</taxon>
        <taxon>Desulfamplus</taxon>
    </lineage>
</organism>
<accession>A0A1W1HKY9</accession>
<dbReference type="AlphaFoldDB" id="A0A1W1HKY9"/>
<dbReference type="Proteomes" id="UP000191931">
    <property type="component" value="Unassembled WGS sequence"/>
</dbReference>
<name>A0A1W1HKY9_9BACT</name>
<reference evidence="1 2" key="1">
    <citation type="submission" date="2017-03" db="EMBL/GenBank/DDBJ databases">
        <authorList>
            <person name="Afonso C.L."/>
            <person name="Miller P.J."/>
            <person name="Scott M.A."/>
            <person name="Spackman E."/>
            <person name="Goraichik I."/>
            <person name="Dimitrov K.M."/>
            <person name="Suarez D.L."/>
            <person name="Swayne D.E."/>
        </authorList>
    </citation>
    <scope>NUCLEOTIDE SEQUENCE [LARGE SCALE GENOMIC DNA]</scope>
    <source>
        <strain evidence="1">PRJEB14757</strain>
    </source>
</reference>
<dbReference type="OrthoDB" id="5421757at2"/>
<sequence length="86" mass="9631">MYYEARYQPQETEKLSKKAALFVGKMIAIQDGGQEELKPGKKTVVYIASPNFGLIPNSDLVNITSVPFSKWTALNEANKLLVEQQL</sequence>
<dbReference type="EMBL" id="FWEV01000336">
    <property type="protein sequence ID" value="SLM33130.1"/>
    <property type="molecule type" value="Genomic_DNA"/>
</dbReference>